<feature type="compositionally biased region" description="Low complexity" evidence="4">
    <location>
        <begin position="304"/>
        <end position="313"/>
    </location>
</feature>
<dbReference type="InterPro" id="IPR004827">
    <property type="entry name" value="bZIP"/>
</dbReference>
<dbReference type="PANTHER" id="PTHR40621:SF6">
    <property type="entry name" value="AP-1-LIKE TRANSCRIPTION FACTOR YAP1-RELATED"/>
    <property type="match status" value="1"/>
</dbReference>
<dbReference type="VEuPathDB" id="FungiDB:BCV72DRAFT_284248"/>
<feature type="compositionally biased region" description="Low complexity" evidence="4">
    <location>
        <begin position="360"/>
        <end position="381"/>
    </location>
</feature>
<dbReference type="Proteomes" id="UP000242414">
    <property type="component" value="Unassembled WGS sequence"/>
</dbReference>
<name>A0A1X0RHU9_RHIZD</name>
<feature type="compositionally biased region" description="Basic and acidic residues" evidence="4">
    <location>
        <begin position="85"/>
        <end position="100"/>
    </location>
</feature>
<feature type="domain" description="BZIP" evidence="5">
    <location>
        <begin position="83"/>
        <end position="123"/>
    </location>
</feature>
<dbReference type="EMBL" id="KV921856">
    <property type="protein sequence ID" value="ORE11586.1"/>
    <property type="molecule type" value="Genomic_DNA"/>
</dbReference>
<dbReference type="PROSITE" id="PS00036">
    <property type="entry name" value="BZIP_BASIC"/>
    <property type="match status" value="1"/>
</dbReference>
<proteinExistence type="predicted"/>
<evidence type="ECO:0000256" key="2">
    <source>
        <dbReference type="ARBA" id="ARBA00023242"/>
    </source>
</evidence>
<dbReference type="PANTHER" id="PTHR40621">
    <property type="entry name" value="TRANSCRIPTION FACTOR KAPC-RELATED"/>
    <property type="match status" value="1"/>
</dbReference>
<feature type="region of interest" description="Disordered" evidence="4">
    <location>
        <begin position="171"/>
        <end position="242"/>
    </location>
</feature>
<dbReference type="SMART" id="SM00338">
    <property type="entry name" value="BRLZ"/>
    <property type="match status" value="1"/>
</dbReference>
<organism evidence="6">
    <name type="scientific">Rhizopus microsporus var. microsporus</name>
    <dbReference type="NCBI Taxonomy" id="86635"/>
    <lineage>
        <taxon>Eukaryota</taxon>
        <taxon>Fungi</taxon>
        <taxon>Fungi incertae sedis</taxon>
        <taxon>Mucoromycota</taxon>
        <taxon>Mucoromycotina</taxon>
        <taxon>Mucoromycetes</taxon>
        <taxon>Mucorales</taxon>
        <taxon>Mucorineae</taxon>
        <taxon>Rhizopodaceae</taxon>
        <taxon>Rhizopus</taxon>
    </lineage>
</organism>
<evidence type="ECO:0000256" key="3">
    <source>
        <dbReference type="SAM" id="Coils"/>
    </source>
</evidence>
<dbReference type="GO" id="GO:0090575">
    <property type="term" value="C:RNA polymerase II transcription regulator complex"/>
    <property type="evidence" value="ECO:0007669"/>
    <property type="project" value="TreeGrafter"/>
</dbReference>
<dbReference type="PROSITE" id="PS50217">
    <property type="entry name" value="BZIP"/>
    <property type="match status" value="1"/>
</dbReference>
<dbReference type="InterPro" id="IPR050936">
    <property type="entry name" value="AP-1-like"/>
</dbReference>
<keyword evidence="3" id="KW-0175">Coiled coil</keyword>
<dbReference type="SUPFAM" id="SSF57959">
    <property type="entry name" value="Leucine zipper domain"/>
    <property type="match status" value="1"/>
</dbReference>
<reference evidence="6" key="1">
    <citation type="journal article" date="2016" name="Proc. Natl. Acad. Sci. U.S.A.">
        <title>Lipid metabolic changes in an early divergent fungus govern the establishment of a mutualistic symbiosis with endobacteria.</title>
        <authorList>
            <person name="Lastovetsky O.A."/>
            <person name="Gaspar M.L."/>
            <person name="Mondo S.J."/>
            <person name="LaButti K.M."/>
            <person name="Sandor L."/>
            <person name="Grigoriev I.V."/>
            <person name="Henry S.A."/>
            <person name="Pawlowska T.E."/>
        </authorList>
    </citation>
    <scope>NUCLEOTIDE SEQUENCE [LARGE SCALE GENOMIC DNA]</scope>
    <source>
        <strain evidence="6">ATCC 52814</strain>
    </source>
</reference>
<feature type="compositionally biased region" description="Basic and acidic residues" evidence="4">
    <location>
        <begin position="387"/>
        <end position="397"/>
    </location>
</feature>
<gene>
    <name evidence="6" type="ORF">BCV72DRAFT_284248</name>
</gene>
<evidence type="ECO:0000259" key="5">
    <source>
        <dbReference type="PROSITE" id="PS50217"/>
    </source>
</evidence>
<feature type="compositionally biased region" description="Basic and acidic residues" evidence="4">
    <location>
        <begin position="317"/>
        <end position="328"/>
    </location>
</feature>
<keyword evidence="2" id="KW-0539">Nucleus</keyword>
<feature type="compositionally biased region" description="Polar residues" evidence="4">
    <location>
        <begin position="229"/>
        <end position="238"/>
    </location>
</feature>
<dbReference type="AlphaFoldDB" id="A0A1X0RHU9"/>
<feature type="coiled-coil region" evidence="3">
    <location>
        <begin position="101"/>
        <end position="128"/>
    </location>
</feature>
<dbReference type="Pfam" id="PF00170">
    <property type="entry name" value="bZIP_1"/>
    <property type="match status" value="1"/>
</dbReference>
<dbReference type="Gene3D" id="1.20.5.170">
    <property type="match status" value="1"/>
</dbReference>
<protein>
    <recommendedName>
        <fullName evidence="5">BZIP domain-containing protein</fullName>
    </recommendedName>
</protein>
<dbReference type="GO" id="GO:0001228">
    <property type="term" value="F:DNA-binding transcription activator activity, RNA polymerase II-specific"/>
    <property type="evidence" value="ECO:0007669"/>
    <property type="project" value="TreeGrafter"/>
</dbReference>
<evidence type="ECO:0000256" key="4">
    <source>
        <dbReference type="SAM" id="MobiDB-lite"/>
    </source>
</evidence>
<evidence type="ECO:0000256" key="1">
    <source>
        <dbReference type="ARBA" id="ARBA00004123"/>
    </source>
</evidence>
<feature type="region of interest" description="Disordered" evidence="4">
    <location>
        <begin position="68"/>
        <end position="100"/>
    </location>
</feature>
<comment type="subcellular location">
    <subcellularLocation>
        <location evidence="1">Nucleus</location>
    </subcellularLocation>
</comment>
<dbReference type="OrthoDB" id="2593073at2759"/>
<dbReference type="InterPro" id="IPR046347">
    <property type="entry name" value="bZIP_sf"/>
</dbReference>
<dbReference type="CDD" id="cd14688">
    <property type="entry name" value="bZIP_YAP"/>
    <property type="match status" value="1"/>
</dbReference>
<feature type="region of interest" description="Disordered" evidence="4">
    <location>
        <begin position="283"/>
        <end position="338"/>
    </location>
</feature>
<feature type="region of interest" description="Disordered" evidence="4">
    <location>
        <begin position="360"/>
        <end position="397"/>
    </location>
</feature>
<accession>A0A1X0RHU9</accession>
<sequence>MTESTMTANNKNDQNILSFVLFDDDDDDEHDSFINTDILDITQSLKRSYATYIHDDSLSHGNCQSVARTKKPGRKPMIDTDEDEEKIKRKEQNRAAQRAFRERKERYVRELEKKFKQFQDKHAAAIHQLLQENQYLRSVICRLEVENCVLKGTPADSVDGVIKALEKARTSLPVPPPPSPAAFQLSTKPPLPPLQIRPSSMKAANQNIDESTKPANNSSSSSSIETKLASENATQLKKTTTTTTATITDIPDRDFTFSITTPALLRATSDRSAGNEQVQAVQLYPDHSHPANPLFRKDRKKQQPENNNPINEPVNDDQDKGEPSRTDDDGNNQNNDQEFDNFLKPFLEIHDDLCTNGIVNSNTNNNNDNNNNNNNNNNNRNPTALPTERRSSNNDRYQEPTSRIWQRVSEHASNPKFSVDQLLHAVKRSTMLTDDRLVLEEWDMEQMLENF</sequence>
<dbReference type="GO" id="GO:0000976">
    <property type="term" value="F:transcription cis-regulatory region binding"/>
    <property type="evidence" value="ECO:0007669"/>
    <property type="project" value="InterPro"/>
</dbReference>
<feature type="compositionally biased region" description="Polar residues" evidence="4">
    <location>
        <begin position="202"/>
        <end position="217"/>
    </location>
</feature>
<evidence type="ECO:0000313" key="6">
    <source>
        <dbReference type="EMBL" id="ORE11586.1"/>
    </source>
</evidence>